<feature type="transmembrane region" description="Helical" evidence="5">
    <location>
        <begin position="25"/>
        <end position="48"/>
    </location>
</feature>
<keyword evidence="4 5" id="KW-0472">Membrane</keyword>
<dbReference type="PROSITE" id="PS00216">
    <property type="entry name" value="SUGAR_TRANSPORT_1"/>
    <property type="match status" value="1"/>
</dbReference>
<reference evidence="7 8" key="1">
    <citation type="submission" date="2019-11" db="EMBL/GenBank/DDBJ databases">
        <title>Metabolism of dissolved organic matter in forest soils.</title>
        <authorList>
            <person name="Cyle K.T."/>
            <person name="Wilhelm R.C."/>
            <person name="Martinez C.E."/>
        </authorList>
    </citation>
    <scope>NUCLEOTIDE SEQUENCE [LARGE SCALE GENOMIC DNA]</scope>
    <source>
        <strain evidence="7 8">5N</strain>
    </source>
</reference>
<dbReference type="Proteomes" id="UP000655523">
    <property type="component" value="Unassembled WGS sequence"/>
</dbReference>
<feature type="transmembrane region" description="Helical" evidence="5">
    <location>
        <begin position="413"/>
        <end position="431"/>
    </location>
</feature>
<evidence type="ECO:0000256" key="1">
    <source>
        <dbReference type="ARBA" id="ARBA00004141"/>
    </source>
</evidence>
<feature type="transmembrane region" description="Helical" evidence="5">
    <location>
        <begin position="179"/>
        <end position="199"/>
    </location>
</feature>
<dbReference type="EMBL" id="WOEZ01000094">
    <property type="protein sequence ID" value="NPT56498.1"/>
    <property type="molecule type" value="Genomic_DNA"/>
</dbReference>
<feature type="transmembrane region" description="Helical" evidence="5">
    <location>
        <begin position="60"/>
        <end position="80"/>
    </location>
</feature>
<feature type="transmembrane region" description="Helical" evidence="5">
    <location>
        <begin position="92"/>
        <end position="110"/>
    </location>
</feature>
<evidence type="ECO:0000256" key="5">
    <source>
        <dbReference type="SAM" id="Phobius"/>
    </source>
</evidence>
<keyword evidence="2 5" id="KW-0812">Transmembrane</keyword>
<evidence type="ECO:0000256" key="2">
    <source>
        <dbReference type="ARBA" id="ARBA00022692"/>
    </source>
</evidence>
<feature type="transmembrane region" description="Helical" evidence="5">
    <location>
        <begin position="116"/>
        <end position="137"/>
    </location>
</feature>
<dbReference type="GO" id="GO:0005886">
    <property type="term" value="C:plasma membrane"/>
    <property type="evidence" value="ECO:0007669"/>
    <property type="project" value="TreeGrafter"/>
</dbReference>
<dbReference type="InterPro" id="IPR005829">
    <property type="entry name" value="Sugar_transporter_CS"/>
</dbReference>
<feature type="transmembrane region" description="Helical" evidence="5">
    <location>
        <begin position="384"/>
        <end position="407"/>
    </location>
</feature>
<keyword evidence="3 5" id="KW-1133">Transmembrane helix</keyword>
<comment type="caution">
    <text evidence="7">The sequence shown here is derived from an EMBL/GenBank/DDBJ whole genome shotgun (WGS) entry which is preliminary data.</text>
</comment>
<evidence type="ECO:0000313" key="8">
    <source>
        <dbReference type="Proteomes" id="UP000655523"/>
    </source>
</evidence>
<dbReference type="Gene3D" id="1.20.1250.20">
    <property type="entry name" value="MFS general substrate transporter like domains"/>
    <property type="match status" value="1"/>
</dbReference>
<dbReference type="RefSeq" id="WP_172166921.1">
    <property type="nucleotide sequence ID" value="NZ_WOEZ01000094.1"/>
</dbReference>
<organism evidence="7 8">
    <name type="scientific">Paraburkholderia elongata</name>
    <dbReference type="NCBI Taxonomy" id="2675747"/>
    <lineage>
        <taxon>Bacteria</taxon>
        <taxon>Pseudomonadati</taxon>
        <taxon>Pseudomonadota</taxon>
        <taxon>Betaproteobacteria</taxon>
        <taxon>Burkholderiales</taxon>
        <taxon>Burkholderiaceae</taxon>
        <taxon>Paraburkholderia</taxon>
    </lineage>
</organism>
<evidence type="ECO:0000313" key="7">
    <source>
        <dbReference type="EMBL" id="NPT56498.1"/>
    </source>
</evidence>
<evidence type="ECO:0000256" key="4">
    <source>
        <dbReference type="ARBA" id="ARBA00023136"/>
    </source>
</evidence>
<protein>
    <submittedName>
        <fullName evidence="7">MFS transporter</fullName>
    </submittedName>
</protein>
<dbReference type="GO" id="GO:0046943">
    <property type="term" value="F:carboxylic acid transmembrane transporter activity"/>
    <property type="evidence" value="ECO:0007669"/>
    <property type="project" value="TreeGrafter"/>
</dbReference>
<keyword evidence="8" id="KW-1185">Reference proteome</keyword>
<evidence type="ECO:0000256" key="3">
    <source>
        <dbReference type="ARBA" id="ARBA00022989"/>
    </source>
</evidence>
<dbReference type="InterPro" id="IPR020846">
    <property type="entry name" value="MFS_dom"/>
</dbReference>
<dbReference type="AlphaFoldDB" id="A0A972NQB8"/>
<feature type="transmembrane region" description="Helical" evidence="5">
    <location>
        <begin position="291"/>
        <end position="313"/>
    </location>
</feature>
<dbReference type="InterPro" id="IPR011701">
    <property type="entry name" value="MFS"/>
</dbReference>
<dbReference type="Pfam" id="PF07690">
    <property type="entry name" value="MFS_1"/>
    <property type="match status" value="1"/>
</dbReference>
<dbReference type="SUPFAM" id="SSF103473">
    <property type="entry name" value="MFS general substrate transporter"/>
    <property type="match status" value="1"/>
</dbReference>
<feature type="transmembrane region" description="Helical" evidence="5">
    <location>
        <begin position="258"/>
        <end position="279"/>
    </location>
</feature>
<dbReference type="InterPro" id="IPR036259">
    <property type="entry name" value="MFS_trans_sf"/>
</dbReference>
<feature type="transmembrane region" description="Helical" evidence="5">
    <location>
        <begin position="149"/>
        <end position="173"/>
    </location>
</feature>
<dbReference type="PANTHER" id="PTHR23508">
    <property type="entry name" value="CARBOXYLIC ACID TRANSPORTER PROTEIN HOMOLOG"/>
    <property type="match status" value="1"/>
</dbReference>
<proteinExistence type="predicted"/>
<feature type="transmembrane region" description="Helical" evidence="5">
    <location>
        <begin position="320"/>
        <end position="339"/>
    </location>
</feature>
<accession>A0A972NQB8</accession>
<gene>
    <name evidence="7" type="ORF">GNZ13_18380</name>
</gene>
<feature type="domain" description="Major facilitator superfamily (MFS) profile" evidence="6">
    <location>
        <begin position="25"/>
        <end position="435"/>
    </location>
</feature>
<sequence>MASLGEETAFSLFDGRPVTAMQWRVLGLCALCMVIDGFDVQAMAYAAPALIKAWGASRSVLGPVFAAGLLGMFAGSLVLAGFADAIGRRPMLIAATAWIVICMVFTPFATSIDALIGIRFAAGIGMGAIVPNAMALAGEYSPARIRVSLMMAVSSGYIVGGVVGGGIAALVIAPFGWGGVFYAGALLTALLSLAMFAALPESLQFCLLRQPQTPRTLLLLHRVAPGAAMPTVPPANKALSGNALAMLLGENRRIVTPLLWAANFANMLCAYFLAAWIPVLMSGAGDSSNKAVLVGTALWLGGLVGNFALGMLIDRRGFAAVLFANFALGGIAIVGISYFHTVPLAAVSCIAFAGFCILGGQSGLNALAVAIYPTRARATGAGWALGFGRLGAVLGPLAGGQLMALAWSVDRTLLVSAVPTVLAAVAVGSLGRLHERRIKQIPASAEKLPVHHSTSNPLDEKA</sequence>
<dbReference type="PROSITE" id="PS50850">
    <property type="entry name" value="MFS"/>
    <property type="match status" value="1"/>
</dbReference>
<dbReference type="PANTHER" id="PTHR23508:SF10">
    <property type="entry name" value="CARBOXYLIC ACID TRANSPORTER PROTEIN HOMOLOG"/>
    <property type="match status" value="1"/>
</dbReference>
<evidence type="ECO:0000259" key="6">
    <source>
        <dbReference type="PROSITE" id="PS50850"/>
    </source>
</evidence>
<feature type="transmembrane region" description="Helical" evidence="5">
    <location>
        <begin position="345"/>
        <end position="372"/>
    </location>
</feature>
<name>A0A972NQB8_9BURK</name>
<comment type="subcellular location">
    <subcellularLocation>
        <location evidence="1">Membrane</location>
        <topology evidence="1">Multi-pass membrane protein</topology>
    </subcellularLocation>
</comment>